<dbReference type="EMBL" id="SUNJ01010412">
    <property type="protein sequence ID" value="TPP59670.1"/>
    <property type="molecule type" value="Genomic_DNA"/>
</dbReference>
<gene>
    <name evidence="7" type="ORF">FGIG_12155</name>
</gene>
<evidence type="ECO:0000256" key="1">
    <source>
        <dbReference type="ARBA" id="ARBA00001713"/>
    </source>
</evidence>
<dbReference type="InterPro" id="IPR004788">
    <property type="entry name" value="Ribose5P_isomerase_type_A"/>
</dbReference>
<dbReference type="OrthoDB" id="1555531at2759"/>
<dbReference type="Gene3D" id="3.40.50.1360">
    <property type="match status" value="1"/>
</dbReference>
<evidence type="ECO:0000256" key="3">
    <source>
        <dbReference type="ARBA" id="ARBA00008088"/>
    </source>
</evidence>
<dbReference type="EC" id="5.3.1.6" evidence="4"/>
<dbReference type="SUPFAM" id="SSF75445">
    <property type="entry name" value="D-ribose-5-phosphate isomerase (RpiA), lid domain"/>
    <property type="match status" value="1"/>
</dbReference>
<organism evidence="7 8">
    <name type="scientific">Fasciola gigantica</name>
    <name type="common">Giant liver fluke</name>
    <dbReference type="NCBI Taxonomy" id="46835"/>
    <lineage>
        <taxon>Eukaryota</taxon>
        <taxon>Metazoa</taxon>
        <taxon>Spiralia</taxon>
        <taxon>Lophotrochozoa</taxon>
        <taxon>Platyhelminthes</taxon>
        <taxon>Trematoda</taxon>
        <taxon>Digenea</taxon>
        <taxon>Plagiorchiida</taxon>
        <taxon>Echinostomata</taxon>
        <taxon>Echinostomatoidea</taxon>
        <taxon>Fasciolidae</taxon>
        <taxon>Fasciola</taxon>
    </lineage>
</organism>
<comment type="caution">
    <text evidence="7">The sequence shown here is derived from an EMBL/GenBank/DDBJ whole genome shotgun (WGS) entry which is preliminary data.</text>
</comment>
<dbReference type="AlphaFoldDB" id="A0A504YP80"/>
<evidence type="ECO:0000256" key="2">
    <source>
        <dbReference type="ARBA" id="ARBA00004988"/>
    </source>
</evidence>
<reference evidence="7 8" key="1">
    <citation type="submission" date="2019-04" db="EMBL/GenBank/DDBJ databases">
        <title>Annotation for the trematode Fasciola gigantica.</title>
        <authorList>
            <person name="Choi Y.-J."/>
        </authorList>
    </citation>
    <scope>NUCLEOTIDE SEQUENCE [LARGE SCALE GENOMIC DNA]</scope>
    <source>
        <strain evidence="7">Uganda_cow_1</strain>
    </source>
</reference>
<sequence>MAMASSIEAAKRKACELAVSEWLKDGQVVGVGSGTTVEYAVKAIARKVAQEKLNIKCVPTSFQAREMILQNKLNLTSLDIDEVLDVAFDGADEVCEDFTLIKGGGGCLLQEKIVASCASNFIVLADERKCSKRLGTQWSKGLPIEVIPMAFRPVQSRIEKLFGGKAILRPAVTKMGPQLTDNGNFLLDWHFDTNRDYDWPKVEIELLRIPGVVETGLFIHMARKVYIGNLDGSTKSWSASA</sequence>
<dbReference type="UniPathway" id="UPA00115">
    <property type="reaction ID" value="UER00412"/>
</dbReference>
<keyword evidence="5 7" id="KW-0413">Isomerase</keyword>
<accession>A0A504YP80</accession>
<dbReference type="GO" id="GO:0005737">
    <property type="term" value="C:cytoplasm"/>
    <property type="evidence" value="ECO:0007669"/>
    <property type="project" value="TreeGrafter"/>
</dbReference>
<dbReference type="PANTHER" id="PTHR11934:SF0">
    <property type="entry name" value="RIBOSE-5-PHOSPHATE ISOMERASE"/>
    <property type="match status" value="1"/>
</dbReference>
<dbReference type="PANTHER" id="PTHR11934">
    <property type="entry name" value="RIBOSE-5-PHOSPHATE ISOMERASE"/>
    <property type="match status" value="1"/>
</dbReference>
<dbReference type="GO" id="GO:0009052">
    <property type="term" value="P:pentose-phosphate shunt, non-oxidative branch"/>
    <property type="evidence" value="ECO:0007669"/>
    <property type="project" value="InterPro"/>
</dbReference>
<dbReference type="CDD" id="cd01398">
    <property type="entry name" value="RPI_A"/>
    <property type="match status" value="1"/>
</dbReference>
<evidence type="ECO:0000256" key="6">
    <source>
        <dbReference type="ARBA" id="ARBA00029734"/>
    </source>
</evidence>
<evidence type="ECO:0000313" key="7">
    <source>
        <dbReference type="EMBL" id="TPP59670.1"/>
    </source>
</evidence>
<dbReference type="FunFam" id="3.30.70.260:FF:000018">
    <property type="entry name" value="Ribose-5-phosphate isomerase A"/>
    <property type="match status" value="1"/>
</dbReference>
<dbReference type="InterPro" id="IPR037171">
    <property type="entry name" value="NagB/RpiA_transferase-like"/>
</dbReference>
<dbReference type="SUPFAM" id="SSF100950">
    <property type="entry name" value="NagB/RpiA/CoA transferase-like"/>
    <property type="match status" value="1"/>
</dbReference>
<dbReference type="NCBIfam" id="NF001924">
    <property type="entry name" value="PRK00702.1"/>
    <property type="match status" value="1"/>
</dbReference>
<evidence type="ECO:0000313" key="8">
    <source>
        <dbReference type="Proteomes" id="UP000316759"/>
    </source>
</evidence>
<proteinExistence type="inferred from homology"/>
<comment type="similarity">
    <text evidence="3">Belongs to the ribose 5-phosphate isomerase family.</text>
</comment>
<protein>
    <recommendedName>
        <fullName evidence="4">ribose-5-phosphate isomerase</fullName>
        <ecNumber evidence="4">5.3.1.6</ecNumber>
    </recommendedName>
    <alternativeName>
        <fullName evidence="6">Phosphoriboisomerase</fullName>
    </alternativeName>
</protein>
<evidence type="ECO:0000256" key="4">
    <source>
        <dbReference type="ARBA" id="ARBA00011959"/>
    </source>
</evidence>
<comment type="catalytic activity">
    <reaction evidence="1">
        <text>aldehydo-D-ribose 5-phosphate = D-ribulose 5-phosphate</text>
        <dbReference type="Rhea" id="RHEA:14657"/>
        <dbReference type="ChEBI" id="CHEBI:58121"/>
        <dbReference type="ChEBI" id="CHEBI:58273"/>
        <dbReference type="EC" id="5.3.1.6"/>
    </reaction>
</comment>
<dbReference type="Pfam" id="PF06026">
    <property type="entry name" value="Rib_5-P_isom_A"/>
    <property type="match status" value="1"/>
</dbReference>
<dbReference type="Gene3D" id="3.30.70.260">
    <property type="match status" value="1"/>
</dbReference>
<dbReference type="GO" id="GO:0006014">
    <property type="term" value="P:D-ribose metabolic process"/>
    <property type="evidence" value="ECO:0007669"/>
    <property type="project" value="TreeGrafter"/>
</dbReference>
<keyword evidence="8" id="KW-1185">Reference proteome</keyword>
<dbReference type="NCBIfam" id="TIGR00021">
    <property type="entry name" value="rpiA"/>
    <property type="match status" value="1"/>
</dbReference>
<comment type="pathway">
    <text evidence="2">Carbohydrate degradation; pentose phosphate pathway; D-ribose 5-phosphate from D-ribulose 5-phosphate (non-oxidative stage): step 1/1.</text>
</comment>
<evidence type="ECO:0000256" key="5">
    <source>
        <dbReference type="ARBA" id="ARBA00023235"/>
    </source>
</evidence>
<dbReference type="Proteomes" id="UP000316759">
    <property type="component" value="Unassembled WGS sequence"/>
</dbReference>
<dbReference type="FunFam" id="3.40.50.1360:FF:000001">
    <property type="entry name" value="Ribose-5-phosphate isomerase A"/>
    <property type="match status" value="1"/>
</dbReference>
<name>A0A504YP80_FASGI</name>
<dbReference type="GO" id="GO:0004751">
    <property type="term" value="F:ribose-5-phosphate isomerase activity"/>
    <property type="evidence" value="ECO:0007669"/>
    <property type="project" value="UniProtKB-EC"/>
</dbReference>
<dbReference type="STRING" id="46835.A0A504YP80"/>